<dbReference type="InterPro" id="IPR051781">
    <property type="entry name" value="Metallo-dep_Hydrolase"/>
</dbReference>
<dbReference type="PANTHER" id="PTHR43135:SF3">
    <property type="entry name" value="ALPHA-D-RIBOSE 1-METHYLPHOSPHONATE 5-TRIPHOSPHATE DIPHOSPHATASE"/>
    <property type="match status" value="1"/>
</dbReference>
<dbReference type="STRING" id="2754.EH55_04040"/>
<dbReference type="eggNOG" id="COG1228">
    <property type="taxonomic scope" value="Bacteria"/>
</dbReference>
<evidence type="ECO:0000313" key="3">
    <source>
        <dbReference type="Proteomes" id="UP000027665"/>
    </source>
</evidence>
<gene>
    <name evidence="2" type="ORF">EH55_04040</name>
</gene>
<dbReference type="OrthoDB" id="9767366at2"/>
<dbReference type="AlphaFoldDB" id="A0A073IS69"/>
<dbReference type="Pfam" id="PF01979">
    <property type="entry name" value="Amidohydro_1"/>
    <property type="match status" value="1"/>
</dbReference>
<dbReference type="InterPro" id="IPR011059">
    <property type="entry name" value="Metal-dep_hydrolase_composite"/>
</dbReference>
<dbReference type="SUPFAM" id="SSF51556">
    <property type="entry name" value="Metallo-dependent hydrolases"/>
    <property type="match status" value="1"/>
</dbReference>
<reference evidence="2 3" key="1">
    <citation type="submission" date="2014-04" db="EMBL/GenBank/DDBJ databases">
        <title>Draft Genome Sequence of Synergistes jonesii.</title>
        <authorList>
            <person name="Coil D.A."/>
            <person name="Eisen J.A."/>
            <person name="Holland-Moritz H.E."/>
        </authorList>
    </citation>
    <scope>NUCLEOTIDE SEQUENCE [LARGE SCALE GENOMIC DNA]</scope>
    <source>
        <strain evidence="2 3">78-1</strain>
    </source>
</reference>
<evidence type="ECO:0000259" key="1">
    <source>
        <dbReference type="Pfam" id="PF01979"/>
    </source>
</evidence>
<dbReference type="Gene3D" id="3.20.20.140">
    <property type="entry name" value="Metal-dependent hydrolases"/>
    <property type="match status" value="1"/>
</dbReference>
<comment type="caution">
    <text evidence="2">The sequence shown here is derived from an EMBL/GenBank/DDBJ whole genome shotgun (WGS) entry which is preliminary data.</text>
</comment>
<name>A0A073IS69_9BACT</name>
<dbReference type="Proteomes" id="UP000027665">
    <property type="component" value="Unassembled WGS sequence"/>
</dbReference>
<dbReference type="SUPFAM" id="SSF51338">
    <property type="entry name" value="Composite domain of metallo-dependent hydrolases"/>
    <property type="match status" value="2"/>
</dbReference>
<dbReference type="PATRIC" id="fig|2754.20.peg.2576"/>
<dbReference type="EMBL" id="JMKI01000030">
    <property type="protein sequence ID" value="KEJ92400.1"/>
    <property type="molecule type" value="Genomic_DNA"/>
</dbReference>
<dbReference type="CDD" id="cd01299">
    <property type="entry name" value="Met_dep_hydrolase_A"/>
    <property type="match status" value="1"/>
</dbReference>
<proteinExistence type="predicted"/>
<evidence type="ECO:0000313" key="2">
    <source>
        <dbReference type="EMBL" id="KEJ92400.1"/>
    </source>
</evidence>
<dbReference type="Gene3D" id="2.30.40.10">
    <property type="entry name" value="Urease, subunit C, domain 1"/>
    <property type="match status" value="1"/>
</dbReference>
<dbReference type="InterPro" id="IPR057744">
    <property type="entry name" value="OTAase-like"/>
</dbReference>
<dbReference type="RefSeq" id="WP_037975849.1">
    <property type="nucleotide sequence ID" value="NZ_JMKI01000030.1"/>
</dbReference>
<dbReference type="InterPro" id="IPR032466">
    <property type="entry name" value="Metal_Hydrolase"/>
</dbReference>
<dbReference type="PANTHER" id="PTHR43135">
    <property type="entry name" value="ALPHA-D-RIBOSE 1-METHYLPHOSPHONATE 5-TRIPHOSPHATE DIPHOSPHATASE"/>
    <property type="match status" value="1"/>
</dbReference>
<protein>
    <recommendedName>
        <fullName evidence="1">Amidohydrolase-related domain-containing protein</fullName>
    </recommendedName>
</protein>
<keyword evidence="3" id="KW-1185">Reference proteome</keyword>
<dbReference type="GeneID" id="90983484"/>
<dbReference type="InterPro" id="IPR006680">
    <property type="entry name" value="Amidohydro-rel"/>
</dbReference>
<organism evidence="2 3">
    <name type="scientific">Synergistes jonesii</name>
    <dbReference type="NCBI Taxonomy" id="2754"/>
    <lineage>
        <taxon>Bacteria</taxon>
        <taxon>Thermotogati</taxon>
        <taxon>Synergistota</taxon>
        <taxon>Synergistia</taxon>
        <taxon>Synergistales</taxon>
        <taxon>Synergistaceae</taxon>
        <taxon>Synergistes</taxon>
    </lineage>
</organism>
<sequence length="391" mass="42113">MLISNVHIFDGEKQLEGLYDVVTDGELIKSVEPRTEERTSGCGDVISGNKNWLMPGLIDLHVHLTWNGKTDPATDIMHSSPEENLMETVGNTLKYLSNGVTSVRDLGSPNDDSLHVSKAIARGQIRGPRIFGSGMSLIMTGGHDPFNGMPVDGPWEALKGVRKQVAKGASVIKISATGGVYGRAEGEGVDDTELRQEELDMIIDEAHRRGIPVTAHALGEKGIRSCLKAGIDCIEHGHYIQRDMAELMAKQGTALVPTFFIYSHLADSDNIPEYARKKSQAVIEAHHRSLGYAKKAGVLIGAGSDAGSPNAPHPCMFEEIKALHDGGLTNEEALRAATGNAARILRRSGKLGAVKPGAYADLIMTSENPCENLDVLLDLRMVIANGEIVKR</sequence>
<accession>A0A073IS69</accession>
<feature type="domain" description="Amidohydrolase-related" evidence="1">
    <location>
        <begin position="53"/>
        <end position="389"/>
    </location>
</feature>
<dbReference type="GO" id="GO:0016810">
    <property type="term" value="F:hydrolase activity, acting on carbon-nitrogen (but not peptide) bonds"/>
    <property type="evidence" value="ECO:0007669"/>
    <property type="project" value="InterPro"/>
</dbReference>